<proteinExistence type="predicted"/>
<feature type="transmembrane region" description="Helical" evidence="2">
    <location>
        <begin position="131"/>
        <end position="150"/>
    </location>
</feature>
<reference evidence="3 4" key="1">
    <citation type="journal article" date="2019" name="Emerg. Microbes Infect.">
        <title>Comprehensive subspecies identification of 175 nontuberculous mycobacteria species based on 7547 genomic profiles.</title>
        <authorList>
            <person name="Matsumoto Y."/>
            <person name="Kinjo T."/>
            <person name="Motooka D."/>
            <person name="Nabeya D."/>
            <person name="Jung N."/>
            <person name="Uechi K."/>
            <person name="Horii T."/>
            <person name="Iida T."/>
            <person name="Fujita J."/>
            <person name="Nakamura S."/>
        </authorList>
    </citation>
    <scope>NUCLEOTIDE SEQUENCE [LARGE SCALE GENOMIC DNA]</scope>
    <source>
        <strain evidence="3 4">JCM 30622</strain>
    </source>
</reference>
<evidence type="ECO:0000313" key="4">
    <source>
        <dbReference type="Proteomes" id="UP000466578"/>
    </source>
</evidence>
<evidence type="ECO:0000313" key="3">
    <source>
        <dbReference type="EMBL" id="BBY71582.1"/>
    </source>
</evidence>
<keyword evidence="2" id="KW-1133">Transmembrane helix</keyword>
<gene>
    <name evidence="3" type="ORF">MPRI_37690</name>
</gene>
<accession>A0ABN6AX84</accession>
<keyword evidence="2" id="KW-0812">Transmembrane</keyword>
<feature type="region of interest" description="Disordered" evidence="1">
    <location>
        <begin position="93"/>
        <end position="113"/>
    </location>
</feature>
<dbReference type="EMBL" id="AP022597">
    <property type="protein sequence ID" value="BBY71582.1"/>
    <property type="molecule type" value="Genomic_DNA"/>
</dbReference>
<dbReference type="Proteomes" id="UP000466578">
    <property type="component" value="Chromosome"/>
</dbReference>
<protein>
    <submittedName>
        <fullName evidence="3">Uncharacterized protein</fullName>
    </submittedName>
</protein>
<evidence type="ECO:0000256" key="1">
    <source>
        <dbReference type="SAM" id="MobiDB-lite"/>
    </source>
</evidence>
<evidence type="ECO:0000256" key="2">
    <source>
        <dbReference type="SAM" id="Phobius"/>
    </source>
</evidence>
<organism evidence="3 4">
    <name type="scientific">Mycobacterium paraintracellulare</name>
    <dbReference type="NCBI Taxonomy" id="1138383"/>
    <lineage>
        <taxon>Bacteria</taxon>
        <taxon>Bacillati</taxon>
        <taxon>Actinomycetota</taxon>
        <taxon>Actinomycetes</taxon>
        <taxon>Mycobacteriales</taxon>
        <taxon>Mycobacteriaceae</taxon>
        <taxon>Mycobacterium</taxon>
        <taxon>Mycobacterium avium complex (MAC)</taxon>
    </lineage>
</organism>
<sequence>MLPLRCDANTRYDDGLFVTRRVYPETRHPISGKAITVSLSETVALNHTCPNRGVRRGQPNGTVAVSAQRFSEQTRRVATDACRVATDACRVAPVSHPGSGDDGRPAARRRHRPRAPPWAIRRLGYRPRPHFFLLIANLTPGIVLPVHSLICAYKQAWTAR</sequence>
<keyword evidence="4" id="KW-1185">Reference proteome</keyword>
<name>A0ABN6AX84_9MYCO</name>
<keyword evidence="2" id="KW-0472">Membrane</keyword>